<evidence type="ECO:0000313" key="3">
    <source>
        <dbReference type="Proteomes" id="UP000009234"/>
    </source>
</evidence>
<keyword evidence="2" id="KW-0969">Cilium</keyword>
<accession>F6DNR0</accession>
<dbReference type="RefSeq" id="WP_013841276.1">
    <property type="nucleotide sequence ID" value="NC_015589.1"/>
</dbReference>
<protein>
    <submittedName>
        <fullName evidence="2">Flagellar protein FlaG protein</fullName>
    </submittedName>
</protein>
<evidence type="ECO:0000256" key="1">
    <source>
        <dbReference type="SAM" id="MobiDB-lite"/>
    </source>
</evidence>
<evidence type="ECO:0000313" key="2">
    <source>
        <dbReference type="EMBL" id="AEG59505.1"/>
    </source>
</evidence>
<dbReference type="STRING" id="696281.Desru_1231"/>
<dbReference type="SUPFAM" id="SSF160214">
    <property type="entry name" value="FlaG-like"/>
    <property type="match status" value="1"/>
</dbReference>
<gene>
    <name evidence="2" type="ordered locus">Desru_1231</name>
</gene>
<dbReference type="PANTHER" id="PTHR37166">
    <property type="entry name" value="PROTEIN FLAG"/>
    <property type="match status" value="1"/>
</dbReference>
<reference evidence="3" key="1">
    <citation type="submission" date="2011-05" db="EMBL/GenBank/DDBJ databases">
        <title>Complete sequence of Desulfotomaculum ruminis DSM 2154.</title>
        <authorList>
            <person name="Lucas S."/>
            <person name="Copeland A."/>
            <person name="Lapidus A."/>
            <person name="Cheng J.-F."/>
            <person name="Goodwin L."/>
            <person name="Pitluck S."/>
            <person name="Lu M."/>
            <person name="Detter J.C."/>
            <person name="Han C."/>
            <person name="Tapia R."/>
            <person name="Land M."/>
            <person name="Hauser L."/>
            <person name="Kyrpides N."/>
            <person name="Ivanova N."/>
            <person name="Mikhailova N."/>
            <person name="Pagani I."/>
            <person name="Stams A.J.M."/>
            <person name="Plugge C.M."/>
            <person name="Muyzer G."/>
            <person name="Kuever J."/>
            <person name="Parshina S.N."/>
            <person name="Ivanova A.E."/>
            <person name="Nazina T.N."/>
            <person name="Brambilla E."/>
            <person name="Spring S."/>
            <person name="Klenk H.-P."/>
            <person name="Woyke T."/>
        </authorList>
    </citation>
    <scope>NUCLEOTIDE SEQUENCE [LARGE SCALE GENOMIC DNA]</scope>
    <source>
        <strain evidence="3">ATCC 23193 / DSM 2154 / NCIB 8452 / DL</strain>
    </source>
</reference>
<dbReference type="eggNOG" id="COG1334">
    <property type="taxonomic scope" value="Bacteria"/>
</dbReference>
<organism evidence="2 3">
    <name type="scientific">Desulforamulus ruminis (strain ATCC 23193 / DSM 2154 / NCIMB 8452 / DL)</name>
    <name type="common">Desulfotomaculum ruminis</name>
    <dbReference type="NCBI Taxonomy" id="696281"/>
    <lineage>
        <taxon>Bacteria</taxon>
        <taxon>Bacillati</taxon>
        <taxon>Bacillota</taxon>
        <taxon>Clostridia</taxon>
        <taxon>Eubacteriales</taxon>
        <taxon>Peptococcaceae</taxon>
        <taxon>Desulforamulus</taxon>
    </lineage>
</organism>
<dbReference type="KEGG" id="dru:Desru_1231"/>
<sequence>MVDSIGNIASIPQEYFPTAGGSQDAAPLPGEKAAAPEESPQGATGQDSKTTAEQIKNAVEKMNKTMETYNTELRFKLHEKSGEYMIKIVSTKDNSVIREIPPEKILNMVAYFKEMLGFVVDKFA</sequence>
<keyword evidence="3" id="KW-1185">Reference proteome</keyword>
<dbReference type="PANTHER" id="PTHR37166:SF1">
    <property type="entry name" value="PROTEIN FLAG"/>
    <property type="match status" value="1"/>
</dbReference>
<feature type="region of interest" description="Disordered" evidence="1">
    <location>
        <begin position="14"/>
        <end position="52"/>
    </location>
</feature>
<feature type="compositionally biased region" description="Polar residues" evidence="1">
    <location>
        <begin position="41"/>
        <end position="52"/>
    </location>
</feature>
<dbReference type="Proteomes" id="UP000009234">
    <property type="component" value="Chromosome"/>
</dbReference>
<reference evidence="2 3" key="2">
    <citation type="journal article" date="2012" name="Stand. Genomic Sci.">
        <title>Complete genome sequence of the sulfate-reducing firmicute Desulfotomaculum ruminis type strain (DL(T)).</title>
        <authorList>
            <person name="Spring S."/>
            <person name="Visser M."/>
            <person name="Lu M."/>
            <person name="Copeland A."/>
            <person name="Lapidus A."/>
            <person name="Lucas S."/>
            <person name="Cheng J.F."/>
            <person name="Han C."/>
            <person name="Tapia R."/>
            <person name="Goodwin L.A."/>
            <person name="Pitluck S."/>
            <person name="Ivanova N."/>
            <person name="Land M."/>
            <person name="Hauser L."/>
            <person name="Larimer F."/>
            <person name="Rohde M."/>
            <person name="Goker M."/>
            <person name="Detter J.C."/>
            <person name="Kyrpides N.C."/>
            <person name="Woyke T."/>
            <person name="Schaap P.J."/>
            <person name="Plugge C.M."/>
            <person name="Muyzer G."/>
            <person name="Kuever J."/>
            <person name="Pereira I.A."/>
            <person name="Parshina S.N."/>
            <person name="Bernier-Latmani R."/>
            <person name="Stams A.J."/>
            <person name="Klenk H.P."/>
        </authorList>
    </citation>
    <scope>NUCLEOTIDE SEQUENCE [LARGE SCALE GENOMIC DNA]</scope>
    <source>
        <strain evidence="3">ATCC 23193 / DSM 2154 / NCIB 8452 / DL</strain>
    </source>
</reference>
<name>F6DNR0_DESRL</name>
<dbReference type="Pfam" id="PF03646">
    <property type="entry name" value="FlaG"/>
    <property type="match status" value="1"/>
</dbReference>
<proteinExistence type="predicted"/>
<keyword evidence="2" id="KW-0282">Flagellum</keyword>
<dbReference type="AlphaFoldDB" id="F6DNR0"/>
<dbReference type="InterPro" id="IPR005186">
    <property type="entry name" value="FlaG"/>
</dbReference>
<dbReference type="HOGENOM" id="CLU_120910_3_1_9"/>
<dbReference type="EMBL" id="CP002780">
    <property type="protein sequence ID" value="AEG59505.1"/>
    <property type="molecule type" value="Genomic_DNA"/>
</dbReference>
<dbReference type="InterPro" id="IPR035924">
    <property type="entry name" value="FlaG-like_sf"/>
</dbReference>
<dbReference type="Gene3D" id="3.30.160.170">
    <property type="entry name" value="FlaG-like"/>
    <property type="match status" value="1"/>
</dbReference>
<dbReference type="OrthoDB" id="9799867at2"/>
<keyword evidence="2" id="KW-0966">Cell projection</keyword>